<protein>
    <submittedName>
        <fullName evidence="3">Response regulator of the LytR/AlgR family</fullName>
    </submittedName>
</protein>
<evidence type="ECO:0000259" key="2">
    <source>
        <dbReference type="PROSITE" id="PS50930"/>
    </source>
</evidence>
<evidence type="ECO:0000313" key="3">
    <source>
        <dbReference type="EMBL" id="SNV51524.1"/>
    </source>
</evidence>
<evidence type="ECO:0000256" key="1">
    <source>
        <dbReference type="SAM" id="Phobius"/>
    </source>
</evidence>
<dbReference type="Proteomes" id="UP000215355">
    <property type="component" value="Chromosome 1"/>
</dbReference>
<organism evidence="3 4">
    <name type="scientific">Sphingobacterium mizutaii</name>
    <dbReference type="NCBI Taxonomy" id="1010"/>
    <lineage>
        <taxon>Bacteria</taxon>
        <taxon>Pseudomonadati</taxon>
        <taxon>Bacteroidota</taxon>
        <taxon>Sphingobacteriia</taxon>
        <taxon>Sphingobacteriales</taxon>
        <taxon>Sphingobacteriaceae</taxon>
        <taxon>Sphingobacterium</taxon>
    </lineage>
</organism>
<dbReference type="GO" id="GO:0000156">
    <property type="term" value="F:phosphorelay response regulator activity"/>
    <property type="evidence" value="ECO:0007669"/>
    <property type="project" value="InterPro"/>
</dbReference>
<keyword evidence="1" id="KW-1133">Transmembrane helix</keyword>
<dbReference type="PROSITE" id="PS50930">
    <property type="entry name" value="HTH_LYTTR"/>
    <property type="match status" value="1"/>
</dbReference>
<reference evidence="3 4" key="1">
    <citation type="submission" date="2017-06" db="EMBL/GenBank/DDBJ databases">
        <authorList>
            <consortium name="Pathogen Informatics"/>
        </authorList>
    </citation>
    <scope>NUCLEOTIDE SEQUENCE [LARGE SCALE GENOMIC DNA]</scope>
    <source>
        <strain evidence="3 4">NCTC12149</strain>
    </source>
</reference>
<accession>A0AAJ5C0P4</accession>
<dbReference type="InterPro" id="IPR046947">
    <property type="entry name" value="LytR-like"/>
</dbReference>
<dbReference type="PANTHER" id="PTHR37299:SF1">
    <property type="entry name" value="STAGE 0 SPORULATION PROTEIN A HOMOLOG"/>
    <property type="match status" value="1"/>
</dbReference>
<gene>
    <name evidence="3" type="ORF">SAMEA4412673_02430</name>
</gene>
<dbReference type="Gene3D" id="2.40.50.1020">
    <property type="entry name" value="LytTr DNA-binding domain"/>
    <property type="match status" value="1"/>
</dbReference>
<dbReference type="InterPro" id="IPR007492">
    <property type="entry name" value="LytTR_DNA-bd_dom"/>
</dbReference>
<dbReference type="AlphaFoldDB" id="A0AAJ5C0P4"/>
<dbReference type="Gene3D" id="3.30.450.20">
    <property type="entry name" value="PAS domain"/>
    <property type="match status" value="1"/>
</dbReference>
<proteinExistence type="predicted"/>
<feature type="domain" description="HTH LytTR-type" evidence="2">
    <location>
        <begin position="288"/>
        <end position="395"/>
    </location>
</feature>
<keyword evidence="1" id="KW-0812">Transmembrane</keyword>
<feature type="transmembrane region" description="Helical" evidence="1">
    <location>
        <begin position="212"/>
        <end position="235"/>
    </location>
</feature>
<dbReference type="Pfam" id="PF04397">
    <property type="entry name" value="LytTR"/>
    <property type="match status" value="1"/>
</dbReference>
<name>A0AAJ5C0P4_9SPHI</name>
<sequence length="395" mass="45111">MDLLKRELKSSTAARIFDSLTKAIHLDVSTLKMKSSKHYLWTFIGLTFLALLATTASLTYYYQEAKTSLLQQKESAGKREIRELGILLEQQILAGIAEETVIENLQKSILNTDVHSEFVCMYNTQGIELCHPDPALIGQKIDASNSSIKIAGHQNSFRQILQEGKEQSGTREFPLNSQRSSEIVSVYPVKGTDWMLASHANIAAIQSQLEDLFLKFIVGGIIFTLFISFSSFLLIRLIYRSYEKQKDAEIADLNIQVNTLQAMNQQLETVKNNIAHESPEKKPNRKRIISYIRDEVIALDTEDIAYFELNNNAIVARTFDENSYTVNGSLDELVNELDQEVFYRANRQFIINIRAISNIWVYGRNQLRIETTAKSETPILISKNKVAEFKRWLDR</sequence>
<dbReference type="EMBL" id="LT906468">
    <property type="protein sequence ID" value="SNV51524.1"/>
    <property type="molecule type" value="Genomic_DNA"/>
</dbReference>
<dbReference type="KEGG" id="smiz:4412673_02430"/>
<dbReference type="PANTHER" id="PTHR37299">
    <property type="entry name" value="TRANSCRIPTIONAL REGULATOR-RELATED"/>
    <property type="match status" value="1"/>
</dbReference>
<feature type="transmembrane region" description="Helical" evidence="1">
    <location>
        <begin position="39"/>
        <end position="62"/>
    </location>
</feature>
<evidence type="ECO:0000313" key="4">
    <source>
        <dbReference type="Proteomes" id="UP000215355"/>
    </source>
</evidence>
<dbReference type="GO" id="GO:0003677">
    <property type="term" value="F:DNA binding"/>
    <property type="evidence" value="ECO:0007669"/>
    <property type="project" value="InterPro"/>
</dbReference>
<keyword evidence="1" id="KW-0472">Membrane</keyword>
<dbReference type="SMART" id="SM00850">
    <property type="entry name" value="LytTR"/>
    <property type="match status" value="1"/>
</dbReference>